<comment type="caution">
    <text evidence="1">The sequence shown here is derived from an EMBL/GenBank/DDBJ whole genome shotgun (WGS) entry which is preliminary data.</text>
</comment>
<dbReference type="EMBL" id="JARJFB010000027">
    <property type="protein sequence ID" value="MEA0970558.1"/>
    <property type="molecule type" value="Genomic_DNA"/>
</dbReference>
<evidence type="ECO:0000313" key="2">
    <source>
        <dbReference type="Proteomes" id="UP001291687"/>
    </source>
</evidence>
<sequence length="100" mass="11191">MMNWKKMAKYQATSILLISIFLTGCSTYSSSFSCGDARGANCMSMDRVDRMIANGEIENFTDKKKNCRGRKCKESQKNDVLLQPMTKAVVSDYQLSGEAI</sequence>
<dbReference type="PROSITE" id="PS51257">
    <property type="entry name" value="PROKAR_LIPOPROTEIN"/>
    <property type="match status" value="1"/>
</dbReference>
<gene>
    <name evidence="1" type="ORF">Megvenef_00524</name>
</gene>
<dbReference type="Proteomes" id="UP001291687">
    <property type="component" value="Unassembled WGS sequence"/>
</dbReference>
<keyword evidence="2" id="KW-1185">Reference proteome</keyword>
<organism evidence="1 2">
    <name type="scientific">Candidatus Megaera venefica</name>
    <dbReference type="NCBI Taxonomy" id="2055910"/>
    <lineage>
        <taxon>Bacteria</taxon>
        <taxon>Pseudomonadati</taxon>
        <taxon>Pseudomonadota</taxon>
        <taxon>Alphaproteobacteria</taxon>
        <taxon>Rickettsiales</taxon>
        <taxon>Rickettsiaceae</taxon>
        <taxon>Candidatus Megaera</taxon>
    </lineage>
</organism>
<evidence type="ECO:0008006" key="3">
    <source>
        <dbReference type="Google" id="ProtNLM"/>
    </source>
</evidence>
<evidence type="ECO:0000313" key="1">
    <source>
        <dbReference type="EMBL" id="MEA0970558.1"/>
    </source>
</evidence>
<protein>
    <recommendedName>
        <fullName evidence="3">Type IV conjugative transfer system protein TraV</fullName>
    </recommendedName>
</protein>
<name>A0ABU5NBJ8_9RICK</name>
<reference evidence="1 2" key="1">
    <citation type="submission" date="2023-03" db="EMBL/GenBank/DDBJ databases">
        <title>Host association and intracellularity evolved multiple times independently in the Rickettsiales.</title>
        <authorList>
            <person name="Castelli M."/>
            <person name="Nardi T."/>
            <person name="Gammuto L."/>
            <person name="Bellinzona G."/>
            <person name="Sabaneyeva E."/>
            <person name="Potekhin A."/>
            <person name="Serra V."/>
            <person name="Petroni G."/>
            <person name="Sassera D."/>
        </authorList>
    </citation>
    <scope>NUCLEOTIDE SEQUENCE [LARGE SCALE GENOMIC DNA]</scope>
    <source>
        <strain evidence="1 2">Sr 2-6</strain>
    </source>
</reference>
<accession>A0ABU5NBJ8</accession>
<proteinExistence type="predicted"/>